<dbReference type="GO" id="GO:0005730">
    <property type="term" value="C:nucleolus"/>
    <property type="evidence" value="ECO:0007669"/>
    <property type="project" value="TreeGrafter"/>
</dbReference>
<sequence>MKYNMGVTGLHEEIMEFYNFVSPRPEEETMRKEVVKRIESVIKDLWPTADVQIFGSFSTGLYLPTR</sequence>
<evidence type="ECO:0000259" key="1">
    <source>
        <dbReference type="Pfam" id="PF22600"/>
    </source>
</evidence>
<evidence type="ECO:0000313" key="2">
    <source>
        <dbReference type="EMBL" id="GCB66641.1"/>
    </source>
</evidence>
<accession>A0A401P0K4</accession>
<dbReference type="Pfam" id="PF22600">
    <property type="entry name" value="MTPAP-like_central"/>
    <property type="match status" value="1"/>
</dbReference>
<dbReference type="GO" id="GO:0003729">
    <property type="term" value="F:mRNA binding"/>
    <property type="evidence" value="ECO:0007669"/>
    <property type="project" value="TreeGrafter"/>
</dbReference>
<dbReference type="GO" id="GO:0043634">
    <property type="term" value="P:polyadenylation-dependent ncRNA catabolic process"/>
    <property type="evidence" value="ECO:0007669"/>
    <property type="project" value="TreeGrafter"/>
</dbReference>
<dbReference type="OrthoDB" id="273917at2759"/>
<evidence type="ECO:0000313" key="3">
    <source>
        <dbReference type="Proteomes" id="UP000288216"/>
    </source>
</evidence>
<dbReference type="OMA" id="DCRLHEE"/>
<dbReference type="Proteomes" id="UP000288216">
    <property type="component" value="Unassembled WGS sequence"/>
</dbReference>
<dbReference type="InterPro" id="IPR045862">
    <property type="entry name" value="Trf4-like"/>
</dbReference>
<dbReference type="EMBL" id="BFAA01008314">
    <property type="protein sequence ID" value="GCB66641.1"/>
    <property type="molecule type" value="Genomic_DNA"/>
</dbReference>
<dbReference type="InterPro" id="IPR054708">
    <property type="entry name" value="MTPAP-like_central"/>
</dbReference>
<reference evidence="2 3" key="1">
    <citation type="journal article" date="2018" name="Nat. Ecol. Evol.">
        <title>Shark genomes provide insights into elasmobranch evolution and the origin of vertebrates.</title>
        <authorList>
            <person name="Hara Y"/>
            <person name="Yamaguchi K"/>
            <person name="Onimaru K"/>
            <person name="Kadota M"/>
            <person name="Koyanagi M"/>
            <person name="Keeley SD"/>
            <person name="Tatsumi K"/>
            <person name="Tanaka K"/>
            <person name="Motone F"/>
            <person name="Kageyama Y"/>
            <person name="Nozu R"/>
            <person name="Adachi N"/>
            <person name="Nishimura O"/>
            <person name="Nakagawa R"/>
            <person name="Tanegashima C"/>
            <person name="Kiyatake I"/>
            <person name="Matsumoto R"/>
            <person name="Murakumo K"/>
            <person name="Nishida K"/>
            <person name="Terakita A"/>
            <person name="Kuratani S"/>
            <person name="Sato K"/>
            <person name="Hyodo S Kuraku.S."/>
        </authorList>
    </citation>
    <scope>NUCLEOTIDE SEQUENCE [LARGE SCALE GENOMIC DNA]</scope>
</reference>
<dbReference type="GO" id="GO:0031499">
    <property type="term" value="C:TRAMP complex"/>
    <property type="evidence" value="ECO:0007669"/>
    <property type="project" value="TreeGrafter"/>
</dbReference>
<proteinExistence type="predicted"/>
<dbReference type="STRING" id="75743.A0A401P0K4"/>
<comment type="caution">
    <text evidence="2">The sequence shown here is derived from an EMBL/GenBank/DDBJ whole genome shotgun (WGS) entry which is preliminary data.</text>
</comment>
<gene>
    <name evidence="2" type="ORF">scyTo_0015027</name>
</gene>
<dbReference type="PANTHER" id="PTHR23092">
    <property type="entry name" value="POLY(A) RNA POLYMERASE"/>
    <property type="match status" value="1"/>
</dbReference>
<dbReference type="InterPro" id="IPR043519">
    <property type="entry name" value="NT_sf"/>
</dbReference>
<name>A0A401P0K4_SCYTO</name>
<feature type="domain" description="Poly(A) RNA polymerase mitochondrial-like central palm" evidence="1">
    <location>
        <begin position="10"/>
        <end position="64"/>
    </location>
</feature>
<dbReference type="GO" id="GO:0031123">
    <property type="term" value="P:RNA 3'-end processing"/>
    <property type="evidence" value="ECO:0007669"/>
    <property type="project" value="TreeGrafter"/>
</dbReference>
<organism evidence="2 3">
    <name type="scientific">Scyliorhinus torazame</name>
    <name type="common">Cloudy catshark</name>
    <name type="synonym">Catulus torazame</name>
    <dbReference type="NCBI Taxonomy" id="75743"/>
    <lineage>
        <taxon>Eukaryota</taxon>
        <taxon>Metazoa</taxon>
        <taxon>Chordata</taxon>
        <taxon>Craniata</taxon>
        <taxon>Vertebrata</taxon>
        <taxon>Chondrichthyes</taxon>
        <taxon>Elasmobranchii</taxon>
        <taxon>Galeomorphii</taxon>
        <taxon>Galeoidea</taxon>
        <taxon>Carcharhiniformes</taxon>
        <taxon>Scyliorhinidae</taxon>
        <taxon>Scyliorhinus</taxon>
    </lineage>
</organism>
<protein>
    <recommendedName>
        <fullName evidence="1">Poly(A) RNA polymerase mitochondrial-like central palm domain-containing protein</fullName>
    </recommendedName>
</protein>
<dbReference type="PANTHER" id="PTHR23092:SF15">
    <property type="entry name" value="INACTIVE NON-CANONICAL POLY(A) RNA POLYMERASE PROTEIN TRF4-2-RELATED"/>
    <property type="match status" value="1"/>
</dbReference>
<dbReference type="SUPFAM" id="SSF81301">
    <property type="entry name" value="Nucleotidyltransferase"/>
    <property type="match status" value="1"/>
</dbReference>
<keyword evidence="3" id="KW-1185">Reference proteome</keyword>
<dbReference type="AlphaFoldDB" id="A0A401P0K4"/>
<dbReference type="GO" id="GO:1990817">
    <property type="term" value="F:poly(A) RNA polymerase activity"/>
    <property type="evidence" value="ECO:0007669"/>
    <property type="project" value="InterPro"/>
</dbReference>
<dbReference type="Gene3D" id="3.30.460.10">
    <property type="entry name" value="Beta Polymerase, domain 2"/>
    <property type="match status" value="1"/>
</dbReference>